<dbReference type="InterPro" id="IPR050316">
    <property type="entry name" value="Tyrosinase/Hemocyanin"/>
</dbReference>
<dbReference type="OrthoDB" id="6132182at2759"/>
<evidence type="ECO:0000256" key="2">
    <source>
        <dbReference type="ARBA" id="ARBA00009928"/>
    </source>
</evidence>
<dbReference type="Proteomes" id="UP000230002">
    <property type="component" value="Unassembled WGS sequence"/>
</dbReference>
<dbReference type="GO" id="GO:0042438">
    <property type="term" value="P:melanin biosynthetic process"/>
    <property type="evidence" value="ECO:0007669"/>
    <property type="project" value="UniProtKB-KW"/>
</dbReference>
<dbReference type="GO" id="GO:0004503">
    <property type="term" value="F:tyrosinase activity"/>
    <property type="evidence" value="ECO:0007669"/>
    <property type="project" value="UniProtKB-EC"/>
</dbReference>
<evidence type="ECO:0000313" key="14">
    <source>
        <dbReference type="Proteomes" id="UP000230002"/>
    </source>
</evidence>
<dbReference type="PROSITE" id="PS00498">
    <property type="entry name" value="TYROSINASE_2"/>
    <property type="match status" value="1"/>
</dbReference>
<dbReference type="InterPro" id="IPR008922">
    <property type="entry name" value="Di-copper_centre_dom_sf"/>
</dbReference>
<protein>
    <recommendedName>
        <fullName evidence="3">tyrosinase</fullName>
        <ecNumber evidence="3">1.14.18.1</ecNumber>
    </recommendedName>
</protein>
<evidence type="ECO:0000259" key="12">
    <source>
        <dbReference type="PROSITE" id="PS00498"/>
    </source>
</evidence>
<evidence type="ECO:0000256" key="3">
    <source>
        <dbReference type="ARBA" id="ARBA00011906"/>
    </source>
</evidence>
<comment type="caution">
    <text evidence="13">The sequence shown here is derived from an EMBL/GenBank/DDBJ whole genome shotgun (WGS) entry which is preliminary data.</text>
</comment>
<name>A0A2G8RML5_9APHY</name>
<evidence type="ECO:0000256" key="7">
    <source>
        <dbReference type="ARBA" id="ARBA00023033"/>
    </source>
</evidence>
<dbReference type="PANTHER" id="PTHR11474:SF76">
    <property type="entry name" value="SHKT DOMAIN-CONTAINING PROTEIN"/>
    <property type="match status" value="1"/>
</dbReference>
<dbReference type="Gene3D" id="1.10.1280.10">
    <property type="entry name" value="Di-copper center containing domain from catechol oxidase"/>
    <property type="match status" value="1"/>
</dbReference>
<keyword evidence="7" id="KW-0503">Monooxygenase</keyword>
<comment type="cofactor">
    <cofactor evidence="1">
        <name>Cu(2+)</name>
        <dbReference type="ChEBI" id="CHEBI:29036"/>
    </cofactor>
</comment>
<feature type="domain" description="Tyrosinase copper-binding" evidence="12">
    <location>
        <begin position="304"/>
        <end position="315"/>
    </location>
</feature>
<dbReference type="SUPFAM" id="SSF48056">
    <property type="entry name" value="Di-copper centre-containing domain"/>
    <property type="match status" value="1"/>
</dbReference>
<comment type="catalytic activity">
    <reaction evidence="10">
        <text>L-tyrosine + O2 = L-dopaquinone + H2O</text>
        <dbReference type="Rhea" id="RHEA:18117"/>
        <dbReference type="ChEBI" id="CHEBI:15377"/>
        <dbReference type="ChEBI" id="CHEBI:15379"/>
        <dbReference type="ChEBI" id="CHEBI:57924"/>
        <dbReference type="ChEBI" id="CHEBI:58315"/>
        <dbReference type="EC" id="1.14.18.1"/>
    </reaction>
</comment>
<comment type="similarity">
    <text evidence="2">Belongs to the tyrosinase family.</text>
</comment>
<dbReference type="Pfam" id="PF18132">
    <property type="entry name" value="Tyrosinase_C"/>
    <property type="match status" value="1"/>
</dbReference>
<evidence type="ECO:0000256" key="9">
    <source>
        <dbReference type="ARBA" id="ARBA00048233"/>
    </source>
</evidence>
<evidence type="ECO:0000256" key="1">
    <source>
        <dbReference type="ARBA" id="ARBA00001973"/>
    </source>
</evidence>
<reference evidence="13 14" key="1">
    <citation type="journal article" date="2015" name="Sci. Rep.">
        <title>Chromosome-level genome map provides insights into diverse defense mechanisms in the medicinal fungus Ganoderma sinense.</title>
        <authorList>
            <person name="Zhu Y."/>
            <person name="Xu J."/>
            <person name="Sun C."/>
            <person name="Zhou S."/>
            <person name="Xu H."/>
            <person name="Nelson D.R."/>
            <person name="Qian J."/>
            <person name="Song J."/>
            <person name="Luo H."/>
            <person name="Xiang L."/>
            <person name="Li Y."/>
            <person name="Xu Z."/>
            <person name="Ji A."/>
            <person name="Wang L."/>
            <person name="Lu S."/>
            <person name="Hayward A."/>
            <person name="Sun W."/>
            <person name="Li X."/>
            <person name="Schwartz D.C."/>
            <person name="Wang Y."/>
            <person name="Chen S."/>
        </authorList>
    </citation>
    <scope>NUCLEOTIDE SEQUENCE [LARGE SCALE GENOMIC DNA]</scope>
    <source>
        <strain evidence="13 14">ZZ0214-1</strain>
    </source>
</reference>
<evidence type="ECO:0000256" key="10">
    <source>
        <dbReference type="ARBA" id="ARBA00048881"/>
    </source>
</evidence>
<sequence>MVESFQELAIFSCYPMGLLFSKTTPRFVVTGPPNPREEGTPPPKRLNIVDFIKDERMFSLYVQSLQAMYHAGEDDVCSYFQLASIHGMPYVPWNGHANKKPAGTFGGYCVHRTSLFPTWHRFHTLAFEQVLQSHAARIAEEYTTETAEWRQAAAEIRQPFWDWAAPGQAVLPDEIIRLSKIVIRVKPDGKPTEVDNPFLAYTFKTIIPGCAPPFDKWKTTLRHPKDNQSDVDALAGALAENQESLTSQTYFMFTLLSTWPGFSNARADGPSGNPATSLEGIHNTIHDLIGGGGHAGDVSVAGFDPIFYMLHANTDRYLSLWAALHPDVWVTEDHQADGTFAYPDNATIDIDTPLYPFPNSQDTYWTSHDSTDIIRLRYTYPEFDGLDMNDRDALRKGISKVVRQLYMPHYLATSLSPADRPITTANKMTTIPTVTDTPATPTSDLAVWEWSARVRVKQSELPGSFQVLVFLGPVPSEPAEWARAPSYVGAFSAFANGSAARCANCIERADAATEGYVHLQGAIARNPAACSFEPGDVRPFLADELGWRVQMADGTPVPLERLPSLEVMVVAVRLAMAGGEGEALPVQVGEPVHHRDVTSGRLGGARLE</sequence>
<evidence type="ECO:0000256" key="5">
    <source>
        <dbReference type="ARBA" id="ARBA00023002"/>
    </source>
</evidence>
<dbReference type="InterPro" id="IPR041640">
    <property type="entry name" value="Tyrosinase_C"/>
</dbReference>
<dbReference type="STRING" id="1077348.A0A2G8RML5"/>
<dbReference type="PRINTS" id="PR00092">
    <property type="entry name" value="TYROSINASE"/>
</dbReference>
<keyword evidence="8" id="KW-0470">Melanin biosynthesis</keyword>
<dbReference type="InterPro" id="IPR002227">
    <property type="entry name" value="Tyrosinase_Cu-bd"/>
</dbReference>
<evidence type="ECO:0000313" key="13">
    <source>
        <dbReference type="EMBL" id="PIL22741.1"/>
    </source>
</evidence>
<proteinExistence type="inferred from homology"/>
<evidence type="ECO:0000256" key="8">
    <source>
        <dbReference type="ARBA" id="ARBA00023101"/>
    </source>
</evidence>
<dbReference type="AlphaFoldDB" id="A0A2G8RML5"/>
<organism evidence="13 14">
    <name type="scientific">Ganoderma sinense ZZ0214-1</name>
    <dbReference type="NCBI Taxonomy" id="1077348"/>
    <lineage>
        <taxon>Eukaryota</taxon>
        <taxon>Fungi</taxon>
        <taxon>Dikarya</taxon>
        <taxon>Basidiomycota</taxon>
        <taxon>Agaricomycotina</taxon>
        <taxon>Agaricomycetes</taxon>
        <taxon>Polyporales</taxon>
        <taxon>Polyporaceae</taxon>
        <taxon>Ganoderma</taxon>
    </lineage>
</organism>
<keyword evidence="14" id="KW-1185">Reference proteome</keyword>
<keyword evidence="4" id="KW-0479">Metal-binding</keyword>
<dbReference type="EC" id="1.14.18.1" evidence="3"/>
<evidence type="ECO:0000256" key="6">
    <source>
        <dbReference type="ARBA" id="ARBA00023008"/>
    </source>
</evidence>
<accession>A0A2G8RML5</accession>
<comment type="catalytic activity">
    <reaction evidence="9">
        <text>2 L-dopa + O2 = 2 L-dopaquinone + 2 H2O</text>
        <dbReference type="Rhea" id="RHEA:34287"/>
        <dbReference type="ChEBI" id="CHEBI:15377"/>
        <dbReference type="ChEBI" id="CHEBI:15379"/>
        <dbReference type="ChEBI" id="CHEBI:57504"/>
        <dbReference type="ChEBI" id="CHEBI:57924"/>
        <dbReference type="EC" id="1.14.18.1"/>
    </reaction>
</comment>
<feature type="domain" description="Tyrosinase copper-binding" evidence="11">
    <location>
        <begin position="111"/>
        <end position="128"/>
    </location>
</feature>
<gene>
    <name evidence="13" type="ORF">GSI_15434</name>
</gene>
<dbReference type="Pfam" id="PF00264">
    <property type="entry name" value="Tyrosinase"/>
    <property type="match status" value="1"/>
</dbReference>
<dbReference type="Gene3D" id="2.60.310.20">
    <property type="match status" value="1"/>
</dbReference>
<dbReference type="PANTHER" id="PTHR11474">
    <property type="entry name" value="TYROSINASE FAMILY MEMBER"/>
    <property type="match status" value="1"/>
</dbReference>
<keyword evidence="5" id="KW-0560">Oxidoreductase</keyword>
<dbReference type="EMBL" id="AYKW01000069">
    <property type="protein sequence ID" value="PIL22741.1"/>
    <property type="molecule type" value="Genomic_DNA"/>
</dbReference>
<dbReference type="GO" id="GO:0046872">
    <property type="term" value="F:metal ion binding"/>
    <property type="evidence" value="ECO:0007669"/>
    <property type="project" value="UniProtKB-KW"/>
</dbReference>
<evidence type="ECO:0000259" key="11">
    <source>
        <dbReference type="PROSITE" id="PS00497"/>
    </source>
</evidence>
<dbReference type="PROSITE" id="PS00497">
    <property type="entry name" value="TYROSINASE_1"/>
    <property type="match status" value="1"/>
</dbReference>
<evidence type="ECO:0000256" key="4">
    <source>
        <dbReference type="ARBA" id="ARBA00022723"/>
    </source>
</evidence>
<keyword evidence="6" id="KW-0186">Copper</keyword>